<dbReference type="PANTHER" id="PTHR35896">
    <property type="entry name" value="IG-LIKE DOMAIN-CONTAINING PROTEIN"/>
    <property type="match status" value="1"/>
</dbReference>
<dbReference type="OrthoDB" id="3501153at2759"/>
<evidence type="ECO:0000313" key="2">
    <source>
        <dbReference type="Proteomes" id="UP000094444"/>
    </source>
</evidence>
<reference evidence="1" key="1">
    <citation type="submission" date="2017-09" db="EMBL/GenBank/DDBJ databases">
        <title>Polyketide synthases of a Diaporthe helianthi virulent isolate.</title>
        <authorList>
            <person name="Baroncelli R."/>
        </authorList>
    </citation>
    <scope>NUCLEOTIDE SEQUENCE [LARGE SCALE GENOMIC DNA]</scope>
    <source>
        <strain evidence="1">7/96</strain>
    </source>
</reference>
<dbReference type="Proteomes" id="UP000094444">
    <property type="component" value="Unassembled WGS sequence"/>
</dbReference>
<organism evidence="1 2">
    <name type="scientific">Diaporthe helianthi</name>
    <dbReference type="NCBI Taxonomy" id="158607"/>
    <lineage>
        <taxon>Eukaryota</taxon>
        <taxon>Fungi</taxon>
        <taxon>Dikarya</taxon>
        <taxon>Ascomycota</taxon>
        <taxon>Pezizomycotina</taxon>
        <taxon>Sordariomycetes</taxon>
        <taxon>Sordariomycetidae</taxon>
        <taxon>Diaporthales</taxon>
        <taxon>Diaporthaceae</taxon>
        <taxon>Diaporthe</taxon>
    </lineage>
</organism>
<sequence length="101" mass="12013">MLTAWIHEDCLDNELMESYLAVNDYKWYADSALTTTIPEADVRQGDHFRRYVVPEFHYVHCAYMWEMQMRAWKMARAIDQRIWDIDHSTHCVTEGVSAVLL</sequence>
<dbReference type="EMBL" id="MAVT02000719">
    <property type="protein sequence ID" value="POS73876.1"/>
    <property type="molecule type" value="Genomic_DNA"/>
</dbReference>
<keyword evidence="2" id="KW-1185">Reference proteome</keyword>
<protein>
    <submittedName>
        <fullName evidence="1">Uncharacterized protein</fullName>
    </submittedName>
</protein>
<dbReference type="PANTHER" id="PTHR35896:SF3">
    <property type="entry name" value="MAJOR FACILITATOR SUPERFAMILY TRANSPORTER"/>
    <property type="match status" value="1"/>
</dbReference>
<dbReference type="InterPro" id="IPR053008">
    <property type="entry name" value="Phomopsin_biosynth_assoc"/>
</dbReference>
<evidence type="ECO:0000313" key="1">
    <source>
        <dbReference type="EMBL" id="POS73876.1"/>
    </source>
</evidence>
<name>A0A2P5HUF8_DIAHE</name>
<dbReference type="AlphaFoldDB" id="A0A2P5HUF8"/>
<dbReference type="STRING" id="158607.A0A2P5HUF8"/>
<comment type="caution">
    <text evidence="1">The sequence shown here is derived from an EMBL/GenBank/DDBJ whole genome shotgun (WGS) entry which is preliminary data.</text>
</comment>
<dbReference type="InParanoid" id="A0A2P5HUF8"/>
<gene>
    <name evidence="1" type="ORF">DHEL01_v207730</name>
</gene>
<proteinExistence type="predicted"/>
<accession>A0A2P5HUF8</accession>